<sequence length="169" mass="18931">MDRETILCTLNIKTMKKPGTQKKLGDCIHIITELKTEDAIAYLDQDDDDEVEEPYMTQAFATGRTFFLSLLGSIVTTIYFNQASLGFLRTIVTTVDSEDFEIGLNEQGFHFMASDSSFTAESRSGIEVRPSRAVMHRRSCIELLSVSESPLKDIFTATVYCLTPPNLVL</sequence>
<evidence type="ECO:0000313" key="1">
    <source>
        <dbReference type="Proteomes" id="UP000095280"/>
    </source>
</evidence>
<proteinExistence type="predicted"/>
<reference evidence="2" key="1">
    <citation type="submission" date="2016-11" db="UniProtKB">
        <authorList>
            <consortium name="WormBaseParasite"/>
        </authorList>
    </citation>
    <scope>IDENTIFICATION</scope>
</reference>
<name>A0A1I8I661_9PLAT</name>
<dbReference type="Proteomes" id="UP000095280">
    <property type="component" value="Unplaced"/>
</dbReference>
<evidence type="ECO:0000313" key="2">
    <source>
        <dbReference type="WBParaSite" id="maker-uti_cns_0010194-snap-gene-0.5-mRNA-1"/>
    </source>
</evidence>
<keyword evidence="1" id="KW-1185">Reference proteome</keyword>
<organism evidence="1 2">
    <name type="scientific">Macrostomum lignano</name>
    <dbReference type="NCBI Taxonomy" id="282301"/>
    <lineage>
        <taxon>Eukaryota</taxon>
        <taxon>Metazoa</taxon>
        <taxon>Spiralia</taxon>
        <taxon>Lophotrochozoa</taxon>
        <taxon>Platyhelminthes</taxon>
        <taxon>Rhabditophora</taxon>
        <taxon>Macrostomorpha</taxon>
        <taxon>Macrostomida</taxon>
        <taxon>Macrostomidae</taxon>
        <taxon>Macrostomum</taxon>
    </lineage>
</organism>
<accession>A0A1I8I661</accession>
<dbReference type="AlphaFoldDB" id="A0A1I8I661"/>
<dbReference type="WBParaSite" id="maker-uti_cns_0010194-snap-gene-0.5-mRNA-1">
    <property type="protein sequence ID" value="maker-uti_cns_0010194-snap-gene-0.5-mRNA-1"/>
    <property type="gene ID" value="maker-uti_cns_0010194-snap-gene-0.5"/>
</dbReference>
<protein>
    <submittedName>
        <fullName evidence="2">SAC domain-containing protein</fullName>
    </submittedName>
</protein>